<organism evidence="1">
    <name type="scientific">marine sediment metagenome</name>
    <dbReference type="NCBI Taxonomy" id="412755"/>
    <lineage>
        <taxon>unclassified sequences</taxon>
        <taxon>metagenomes</taxon>
        <taxon>ecological metagenomes</taxon>
    </lineage>
</organism>
<sequence length="59" mass="6771">MDPSATLRRPPVPAATTRLVLKKRVQAALDEFSERISRDADELASFLSEAWRDWENRAE</sequence>
<dbReference type="AlphaFoldDB" id="A0A0F9DGA9"/>
<proteinExistence type="predicted"/>
<comment type="caution">
    <text evidence="1">The sequence shown here is derived from an EMBL/GenBank/DDBJ whole genome shotgun (WGS) entry which is preliminary data.</text>
</comment>
<name>A0A0F9DGA9_9ZZZZ</name>
<protein>
    <submittedName>
        <fullName evidence="1">Uncharacterized protein</fullName>
    </submittedName>
</protein>
<evidence type="ECO:0000313" key="1">
    <source>
        <dbReference type="EMBL" id="KKL52811.1"/>
    </source>
</evidence>
<gene>
    <name evidence="1" type="ORF">LCGC14_2281730</name>
</gene>
<dbReference type="EMBL" id="LAZR01031760">
    <property type="protein sequence ID" value="KKL52811.1"/>
    <property type="molecule type" value="Genomic_DNA"/>
</dbReference>
<accession>A0A0F9DGA9</accession>
<reference evidence="1" key="1">
    <citation type="journal article" date="2015" name="Nature">
        <title>Complex archaea that bridge the gap between prokaryotes and eukaryotes.</title>
        <authorList>
            <person name="Spang A."/>
            <person name="Saw J.H."/>
            <person name="Jorgensen S.L."/>
            <person name="Zaremba-Niedzwiedzka K."/>
            <person name="Martijn J."/>
            <person name="Lind A.E."/>
            <person name="van Eijk R."/>
            <person name="Schleper C."/>
            <person name="Guy L."/>
            <person name="Ettema T.J."/>
        </authorList>
    </citation>
    <scope>NUCLEOTIDE SEQUENCE</scope>
</reference>